<dbReference type="GO" id="GO:0003796">
    <property type="term" value="F:lysozyme activity"/>
    <property type="evidence" value="ECO:0007669"/>
    <property type="project" value="InterPro"/>
</dbReference>
<dbReference type="GO" id="GO:0031640">
    <property type="term" value="P:killing of cells of another organism"/>
    <property type="evidence" value="ECO:0007669"/>
    <property type="project" value="UniProtKB-KW"/>
</dbReference>
<evidence type="ECO:0000256" key="5">
    <source>
        <dbReference type="ARBA" id="ARBA00022837"/>
    </source>
</evidence>
<evidence type="ECO:0000256" key="2">
    <source>
        <dbReference type="ARBA" id="ARBA00022525"/>
    </source>
</evidence>
<feature type="region of interest" description="Disordered" evidence="6">
    <location>
        <begin position="509"/>
        <end position="528"/>
    </location>
</feature>
<dbReference type="Pfam" id="PF06594">
    <property type="entry name" value="HCBP_related"/>
    <property type="match status" value="4"/>
</dbReference>
<feature type="domain" description="Haemolysin-type calcium binding-related" evidence="7">
    <location>
        <begin position="1455"/>
        <end position="1510"/>
    </location>
</feature>
<dbReference type="PANTHER" id="PTHR38340:SF1">
    <property type="entry name" value="S-LAYER PROTEIN"/>
    <property type="match status" value="1"/>
</dbReference>
<evidence type="ECO:0000256" key="4">
    <source>
        <dbReference type="ARBA" id="ARBA00022638"/>
    </source>
</evidence>
<dbReference type="InterPro" id="IPR023347">
    <property type="entry name" value="Lysozyme_dom_sf"/>
</dbReference>
<dbReference type="InterPro" id="IPR011049">
    <property type="entry name" value="Serralysin-like_metalloprot_C"/>
</dbReference>
<evidence type="ECO:0000256" key="6">
    <source>
        <dbReference type="SAM" id="MobiDB-lite"/>
    </source>
</evidence>
<dbReference type="Gene3D" id="1.10.530.40">
    <property type="match status" value="1"/>
</dbReference>
<evidence type="ECO:0000259" key="8">
    <source>
        <dbReference type="Pfam" id="PF17892"/>
    </source>
</evidence>
<dbReference type="Pfam" id="PF17892">
    <property type="entry name" value="Cadherin_5"/>
    <property type="match status" value="1"/>
</dbReference>
<accession>U3B4R8</accession>
<dbReference type="SUPFAM" id="SSF51120">
    <property type="entry name" value="beta-Roll"/>
    <property type="match status" value="10"/>
</dbReference>
<keyword evidence="10" id="KW-1185">Reference proteome</keyword>
<comment type="caution">
    <text evidence="9">The sequence shown here is derived from an EMBL/GenBank/DDBJ whole genome shotgun (WGS) entry which is preliminary data.</text>
</comment>
<dbReference type="InterPro" id="IPR041690">
    <property type="entry name" value="Cadherin_5"/>
</dbReference>
<evidence type="ECO:0000313" key="10">
    <source>
        <dbReference type="Proteomes" id="UP000016560"/>
    </source>
</evidence>
<dbReference type="PROSITE" id="PS00330">
    <property type="entry name" value="HEMOLYSIN_CALCIUM"/>
    <property type="match status" value="15"/>
</dbReference>
<feature type="domain" description="Cadherin-like" evidence="8">
    <location>
        <begin position="1993"/>
        <end position="2069"/>
    </location>
</feature>
<dbReference type="GO" id="GO:0005576">
    <property type="term" value="C:extracellular region"/>
    <property type="evidence" value="ECO:0007669"/>
    <property type="project" value="UniProtKB-SubCell"/>
</dbReference>
<dbReference type="Pfam" id="PF00353">
    <property type="entry name" value="HemolysinCabind"/>
    <property type="match status" value="15"/>
</dbReference>
<gene>
    <name evidence="9" type="ORF">PA6_049_00180</name>
</gene>
<dbReference type="RefSeq" id="WP_021702897.1">
    <property type="nucleotide sequence ID" value="NZ_BATI01000049.1"/>
</dbReference>
<comment type="subcellular location">
    <subcellularLocation>
        <location evidence="1">Secreted</location>
    </subcellularLocation>
</comment>
<evidence type="ECO:0008006" key="11">
    <source>
        <dbReference type="Google" id="ProtNLM"/>
    </source>
</evidence>
<evidence type="ECO:0000256" key="3">
    <source>
        <dbReference type="ARBA" id="ARBA00022529"/>
    </source>
</evidence>
<sequence>MSLSSVSENFVHGGYQDDRNEEIKRFENDPLRVNGSPLGVHLDHIGRPALGYGYDLLARDLNSLQAELQPFLAVGSQITNHHIEVLRSLRTGQPVSLPGDPLFGEIIDIAMFRAEWNDVVLASEEEAENLLNLKVQQYENALTAALGDHDIPHSRERAAIISILYNISGPTAGAISANIPSTLAIIRNNQSDPGQKAKIWFEIKYNTNSDRDPQLQPRRDREAAMFSLYQNGQSAASEEEAKAVLFVLEGKRTHIQSYLQAVGGDADSDFESFPSSAKLLLIDNFAHGAAIDSVKIGATDGYLDKQGVQLGTGDVIEGTDGGDLVIAQAGDDRLSGGDGADYLYGDSGVDNIHGDGGGDSIYGGEDDDHLYGDAGEDTLDGGKGIDYLYGGKDNDVLKGMVGNDFLYGDEDQDYLEGGMGADQLFGGQGFDIYKADISDTITDSDGYGRVEFNGRSLTGGKRKETDPENIYKNGGDTYVLTGTTLVVNGGLTINDFSDGKLGIFLITEPDDEEEEEEEEEIPDTGEAETRTSPIILDLDGDGIETLKLGSNYFDHDADGLRERSGWVGPDDGLLVRDANGDGLISDGSELFGNNTRLKNGQKAANGFQALAEYDDNGDGEIDAQDASFATLKVWRDLNSNGVSEQGELQGLAEAGVRSIATAYTTSSHVDANGHAHQQMGSIVLANGTASTAADVWFKIDAARRVNSGTIELTPDVAFMPNAKGFGQVYDLHQAMALDAGLKDLVKQYIATTDKAARGALLDNLIYRWAGAANVDPYSRDPKKVYGHVMDARQLVTLEKLVGRPYLGTWCWGERDPNPHGQAAPLLIAEYLEFKRFTEAQILAQTEFAGELDIIRSHFGSDASRIVVNWDGLQGKLEALYAAGETDRIKGIVSVLNDLGTYSPGYRTQRDAAFQAIGTFSIELAPFFNYSALVGTEQQDVLTGISAGTLFYGLAGNDRFYGREGSDGYHFLRGHGDDVILDKGGFDQVIFGESITQENLVFSRDATTLWIKIQNVDASSAGSIRVDNYFDFNGDVGSGAIERIRFHDGNTFSQQQIAQALAAAAATPGNDRIFGSTQGDVIAALAGNDIVQGFDGSDRLAGNEGNDQLLGDNGNDWLDGGSGNDTLTGGRGDDTYLFGTGHGVDVLDNYDDTQGRQDRIVFDETITPASVDLKRVGNDLLIHTSPTDTIKVTKHFQSDGLGAYAVQEIVFADGTRWDSAFIRTFILQGTAGDDSIVAFSTDDTLTGQGGDDTLSGGMGHDRLVGGVGNDTLSGDAGNDLYVFSRGDGQDTIQNYDASVGRVDALQFAEGINPEDIVILRTDPHLVLKVKDTQDQVTILNFFSGNATSFYKLDEVRFSTGVVWDIATIKQLAIQGTEASDNIIGYDSNDVLDGKAGNDFLSGGYGNDTYIFGYGYGHDRINNHDQFDPNPTPKDVVEFNSSVRVEDVTFFRDYWENLFVYLTGSNDKLEISSFFYSPLNGGDSAYSDPTGPFYYELEEFRFSDGTVITSAQVRSLVLSGTNNDDLIEGYATSDRLLGYSGNDDIRGNSGDDYIDGGEGNDRIEGGLGNDTLIGGAGKDNIADGKGVNVIDGGEGDDNISINPESTLIFGNGYGYDQTDISRVEFTNGSASGEWRYLRFLDSLVITRSDAHEDRLRVRNFFSENPLYTQYRNDFFSLNFHDGTLIEDVQPNEMSGVYFDLSGGDYGLSAAYSTSKSYSATADTIGQYGRLSNGGGYFIGGSNIGDDLLVGSWGADEIEGRNGDDILYGMAGDDSLSGGNGNDTLIGGLGNDSISLSFDTGSKSIIFNKGDGKDRIYQSGLVARLNINGYLPGEVVYRRANQDLYIEFQGTADSIRMSGFFDYSGQYGLNSIFANTSLHFESGEVLTAAEVLALAHQSDRLPTVVNETVETAAGRPLVLDANALLSNDSDAESSLVYIAAVKSPVNGTVTISSDLRTITFMPSAGFSGMASFVYVVSDGVKTAEGVATVEVNRSYEVLESTTLTLDAETLLVGDLEPSNDDYDILGTLVDDDSGDDISVSFDSASGQVTVTPTAGFRGQATFSYIVSDGVDTYYKRAYVLVGTQQNLTLTGTSGVDMLEGSFGNDTLNGSGGNDTLLGGKGNDRLNGGTGLDAMFGGLGNDTYVVDNLGDLVSEDGNGGVDTVESSITLTLAANVENLLLTGSSALNGTGNELDNILTGNTGVNTLVGGAGNDRLDGKGGVDKYQGGTGNDTYVVDNASETVTENANEGVDTVESSVTLTLSNNVENLTLLGTSALNGTGNALDNVLIGNSAVNTLVGGAGNDRLDGKGGIDKYQGGAGNDTYVVDNASETVTENANEGIDTVESSVTLTLGNNVENLILLGTSALNGTGNTLNNVLIGNSGANSLSGAAGNDTLDGQGAADTLTGGAGNDTYVLGRGYGADTTVENDTTAGNTDIAQFLGGIATDQLWFRKLSNNLEVSIIGTSDKLTVKDWYLGNAYHIEQFKTADGKTLLDSQVQNLVSAMAAFAPPAAGQTSLPENYQASLASVIAANWQ</sequence>
<dbReference type="Proteomes" id="UP000016560">
    <property type="component" value="Unassembled WGS sequence"/>
</dbReference>
<evidence type="ECO:0000313" key="9">
    <source>
        <dbReference type="EMBL" id="GAD64829.1"/>
    </source>
</evidence>
<dbReference type="InterPro" id="IPR018511">
    <property type="entry name" value="Hemolysin-typ_Ca-bd_CS"/>
</dbReference>
<evidence type="ECO:0000256" key="1">
    <source>
        <dbReference type="ARBA" id="ARBA00004613"/>
    </source>
</evidence>
<dbReference type="PRINTS" id="PR00313">
    <property type="entry name" value="CABNDNGRPT"/>
</dbReference>
<reference evidence="9" key="1">
    <citation type="submission" date="2024-09" db="EMBL/GenBank/DDBJ databases">
        <title>Whole genome shotgun sequence of Pseudomonas alcaligenes NBRC 14159.</title>
        <authorList>
            <person name="Yoshida I."/>
            <person name="Hosoyama A."/>
            <person name="Tsuchikane K."/>
            <person name="Noguchi M."/>
            <person name="Hirakata S."/>
            <person name="Ando Y."/>
            <person name="Ohji S."/>
            <person name="Yamazoe A."/>
            <person name="Yamazaki S."/>
            <person name="Fujita N."/>
        </authorList>
    </citation>
    <scope>NUCLEOTIDE SEQUENCE</scope>
    <source>
        <strain evidence="9">NBRC 14159</strain>
    </source>
</reference>
<dbReference type="eggNOG" id="COG2931">
    <property type="taxonomic scope" value="Bacteria"/>
</dbReference>
<feature type="domain" description="Haemolysin-type calcium binding-related" evidence="7">
    <location>
        <begin position="2453"/>
        <end position="2489"/>
    </location>
</feature>
<organism evidence="9 10">
    <name type="scientific">Aquipseudomonas alcaligenes (strain ATCC 14909 / DSM 50342 / CCUG 1425 / JCM 20561 / NBRC 14159 / NCIMB 9945 / NCTC 10367 / 1577)</name>
    <name type="common">Pseudomonas alcaligenes</name>
    <dbReference type="NCBI Taxonomy" id="1215092"/>
    <lineage>
        <taxon>Bacteria</taxon>
        <taxon>Pseudomonadati</taxon>
        <taxon>Pseudomonadota</taxon>
        <taxon>Gammaproteobacteria</taxon>
        <taxon>Pseudomonadales</taxon>
        <taxon>Pseudomonadaceae</taxon>
        <taxon>Aquipseudomonas</taxon>
    </lineage>
</organism>
<dbReference type="InterPro" id="IPR010566">
    <property type="entry name" value="Haemolys_ca-bd"/>
</dbReference>
<keyword evidence="5" id="KW-0106">Calcium</keyword>
<dbReference type="OrthoDB" id="1676884at2"/>
<keyword evidence="3" id="KW-0929">Antimicrobial</keyword>
<feature type="compositionally biased region" description="Acidic residues" evidence="6">
    <location>
        <begin position="509"/>
        <end position="526"/>
    </location>
</feature>
<dbReference type="InterPro" id="IPR050557">
    <property type="entry name" value="RTX_toxin/Mannuronan_C5-epim"/>
</dbReference>
<name>U3B4R8_AQUA1</name>
<protein>
    <recommendedName>
        <fullName evidence="11">Ca2+-binding protein, RTX toxin-related</fullName>
    </recommendedName>
</protein>
<dbReference type="EMBL" id="BATI01000049">
    <property type="protein sequence ID" value="GAD64829.1"/>
    <property type="molecule type" value="Genomic_DNA"/>
</dbReference>
<dbReference type="InterPro" id="IPR001343">
    <property type="entry name" value="Hemolysn_Ca-bd"/>
</dbReference>
<keyword evidence="4" id="KW-0081">Bacteriolytic enzyme</keyword>
<dbReference type="GO" id="GO:0005509">
    <property type="term" value="F:calcium ion binding"/>
    <property type="evidence" value="ECO:0007669"/>
    <property type="project" value="InterPro"/>
</dbReference>
<dbReference type="Gene3D" id="2.60.40.3440">
    <property type="match status" value="1"/>
</dbReference>
<feature type="domain" description="Haemolysin-type calcium binding-related" evidence="7">
    <location>
        <begin position="1323"/>
        <end position="1366"/>
    </location>
</feature>
<keyword evidence="2" id="KW-0964">Secreted</keyword>
<dbReference type="Pfam" id="PF17963">
    <property type="entry name" value="Big_9"/>
    <property type="match status" value="1"/>
</dbReference>
<dbReference type="GO" id="GO:0042742">
    <property type="term" value="P:defense response to bacterium"/>
    <property type="evidence" value="ECO:0007669"/>
    <property type="project" value="UniProtKB-KW"/>
</dbReference>
<evidence type="ECO:0000259" key="7">
    <source>
        <dbReference type="Pfam" id="PF06594"/>
    </source>
</evidence>
<dbReference type="Gene3D" id="2.150.10.10">
    <property type="entry name" value="Serralysin-like metalloprotease, C-terminal"/>
    <property type="match status" value="8"/>
</dbReference>
<feature type="domain" description="Haemolysin-type calcium binding-related" evidence="7">
    <location>
        <begin position="1183"/>
        <end position="1219"/>
    </location>
</feature>
<dbReference type="PANTHER" id="PTHR38340">
    <property type="entry name" value="S-LAYER PROTEIN"/>
    <property type="match status" value="1"/>
</dbReference>
<proteinExistence type="predicted"/>